<keyword evidence="10" id="KW-0966">Cell projection</keyword>
<evidence type="ECO:0000259" key="7">
    <source>
        <dbReference type="Pfam" id="PF06429"/>
    </source>
</evidence>
<dbReference type="GO" id="GO:0009424">
    <property type="term" value="C:bacterial-type flagellum hook"/>
    <property type="evidence" value="ECO:0007669"/>
    <property type="project" value="TreeGrafter"/>
</dbReference>
<dbReference type="Pfam" id="PF00460">
    <property type="entry name" value="Flg_bb_rod"/>
    <property type="match status" value="1"/>
</dbReference>
<dbReference type="InterPro" id="IPR053967">
    <property type="entry name" value="LlgE_F_G-like_D1"/>
</dbReference>
<evidence type="ECO:0000256" key="5">
    <source>
        <dbReference type="RuleBase" id="RU362116"/>
    </source>
</evidence>
<protein>
    <recommendedName>
        <fullName evidence="3 5">Flagellar hook protein FlgE</fullName>
    </recommendedName>
</protein>
<sequence length="472" mass="50937">MMRSMFSAVSGLRVHQARMDVIGNNIANVNTIGFKGSRMTFQEVMSQTIKGASSARDGRGGTNPQQVGLGIDVAAMDTFHIQGTMERTDYMTDVMISGDGFFIVSDDADFLNHYYTRAGSFTLDADGTLLTPDGLKVLGFRANQEGILQPNLSDLAISKSATFDPMATSRIGMQGNLDSKTKRVDLDDVLAVAGLGVDDDAVYKAVLKDPEAPAGPDNPVIYQLNPEYTDMVARETTYEVFDGLGGIHRIKQVYIRIEDDDDDNSRFQIETFYLNKDGGMIHATAGADMPAPGNNILTFDARGKLIDPQPMQLTIGAGLTNGAGQTTFTVDNRNLSMFASSSTAHASEKNGFPLGTLEDFSIAPTGEITGIFSNGERKLLGQIRLANFRNPAGLEKVGSNMYRATSNSGMPMEDNPGVGGLGTLSPGNLEMSNVDLSREIVTMIATQRGFQSNSRIITTSDEMLQEIVNLKR</sequence>
<evidence type="ECO:0000259" key="8">
    <source>
        <dbReference type="Pfam" id="PF07559"/>
    </source>
</evidence>
<evidence type="ECO:0000256" key="4">
    <source>
        <dbReference type="ARBA" id="ARBA00023143"/>
    </source>
</evidence>
<dbReference type="InterPro" id="IPR011491">
    <property type="entry name" value="FlgE_D2"/>
</dbReference>
<dbReference type="Gene3D" id="2.60.98.20">
    <property type="entry name" value="Flagellar hook protein FlgE"/>
    <property type="match status" value="1"/>
</dbReference>
<organism evidence="10 11">
    <name type="scientific">Clostridium aceticum</name>
    <dbReference type="NCBI Taxonomy" id="84022"/>
    <lineage>
        <taxon>Bacteria</taxon>
        <taxon>Bacillati</taxon>
        <taxon>Bacillota</taxon>
        <taxon>Clostridia</taxon>
        <taxon>Eubacteriales</taxon>
        <taxon>Clostridiaceae</taxon>
        <taxon>Clostridium</taxon>
    </lineage>
</organism>
<name>A0A0D8I9S2_9CLOT</name>
<dbReference type="SUPFAM" id="SSF117143">
    <property type="entry name" value="Flagellar hook protein flgE"/>
    <property type="match status" value="1"/>
</dbReference>
<feature type="domain" description="Flagellar basal-body/hook protein C-terminal" evidence="7">
    <location>
        <begin position="426"/>
        <end position="470"/>
    </location>
</feature>
<evidence type="ECO:0000256" key="1">
    <source>
        <dbReference type="ARBA" id="ARBA00004117"/>
    </source>
</evidence>
<dbReference type="InterPro" id="IPR001444">
    <property type="entry name" value="Flag_bb_rod_N"/>
</dbReference>
<evidence type="ECO:0000256" key="3">
    <source>
        <dbReference type="ARBA" id="ARBA00019015"/>
    </source>
</evidence>
<dbReference type="GO" id="GO:0009425">
    <property type="term" value="C:bacterial-type flagellum basal body"/>
    <property type="evidence" value="ECO:0007669"/>
    <property type="project" value="UniProtKB-SubCell"/>
</dbReference>
<dbReference type="NCBIfam" id="TIGR03506">
    <property type="entry name" value="FlgEFG_subfam"/>
    <property type="match status" value="1"/>
</dbReference>
<evidence type="ECO:0000259" key="9">
    <source>
        <dbReference type="Pfam" id="PF22692"/>
    </source>
</evidence>
<dbReference type="STRING" id="84022.CACET_c20280"/>
<dbReference type="RefSeq" id="WP_044825942.1">
    <property type="nucleotide sequence ID" value="NZ_CP009687.1"/>
</dbReference>
<evidence type="ECO:0000256" key="2">
    <source>
        <dbReference type="ARBA" id="ARBA00009677"/>
    </source>
</evidence>
<evidence type="ECO:0000313" key="11">
    <source>
        <dbReference type="Proteomes" id="UP000035704"/>
    </source>
</evidence>
<feature type="domain" description="Flagellar basal body rod protein N-terminal" evidence="6">
    <location>
        <begin position="7"/>
        <end position="35"/>
    </location>
</feature>
<evidence type="ECO:0000259" key="6">
    <source>
        <dbReference type="Pfam" id="PF00460"/>
    </source>
</evidence>
<dbReference type="PANTHER" id="PTHR30435">
    <property type="entry name" value="FLAGELLAR PROTEIN"/>
    <property type="match status" value="1"/>
</dbReference>
<comment type="function">
    <text evidence="5">A flexible structure which links the flagellar filament to the drive apparatus in the basal body.</text>
</comment>
<comment type="subcellular location">
    <subcellularLocation>
        <location evidence="1 5">Bacterial flagellum basal body</location>
    </subcellularLocation>
</comment>
<dbReference type="Pfam" id="PF22692">
    <property type="entry name" value="LlgE_F_G_D1"/>
    <property type="match status" value="1"/>
</dbReference>
<feature type="domain" description="Flagellar hook protein FlgE D2" evidence="8">
    <location>
        <begin position="218"/>
        <end position="352"/>
    </location>
</feature>
<accession>A0A0D8I9S2</accession>
<dbReference type="PATRIC" id="fig|84022.5.peg.1833"/>
<proteinExistence type="inferred from homology"/>
<dbReference type="AlphaFoldDB" id="A0A0D8I9S2"/>
<gene>
    <name evidence="10" type="primary">flgE</name>
    <name evidence="10" type="ORF">CACET_c20280</name>
</gene>
<dbReference type="InterPro" id="IPR037925">
    <property type="entry name" value="FlgE/F/G-like"/>
</dbReference>
<reference evidence="10 11" key="1">
    <citation type="submission" date="2014-10" db="EMBL/GenBank/DDBJ databases">
        <title>Genome sequence of Clostridium aceticum DSM 1496.</title>
        <authorList>
            <person name="Poehlein A."/>
            <person name="Schiel-Bengelsdorf B."/>
            <person name="Gottschalk G."/>
            <person name="Duerre P."/>
            <person name="Daniel R."/>
        </authorList>
    </citation>
    <scope>NUCLEOTIDE SEQUENCE [LARGE SCALE GENOMIC DNA]</scope>
    <source>
        <strain evidence="10 11">DSM 1496</strain>
    </source>
</reference>
<dbReference type="OrthoDB" id="9804559at2"/>
<comment type="similarity">
    <text evidence="2 5">Belongs to the flagella basal body rod proteins family.</text>
</comment>
<keyword evidence="11" id="KW-1185">Reference proteome</keyword>
<dbReference type="EMBL" id="CP009687">
    <property type="protein sequence ID" value="AKL95476.1"/>
    <property type="molecule type" value="Genomic_DNA"/>
</dbReference>
<keyword evidence="10" id="KW-0969">Cilium</keyword>
<evidence type="ECO:0000313" key="10">
    <source>
        <dbReference type="EMBL" id="AKL95476.1"/>
    </source>
</evidence>
<dbReference type="Pfam" id="PF07559">
    <property type="entry name" value="FlgE_D2"/>
    <property type="match status" value="1"/>
</dbReference>
<dbReference type="InterPro" id="IPR010930">
    <property type="entry name" value="Flg_bb/hook_C_dom"/>
</dbReference>
<dbReference type="KEGG" id="cace:CACET_c20280"/>
<dbReference type="GO" id="GO:0071978">
    <property type="term" value="P:bacterial-type flagellum-dependent swarming motility"/>
    <property type="evidence" value="ECO:0007669"/>
    <property type="project" value="TreeGrafter"/>
</dbReference>
<dbReference type="Proteomes" id="UP000035704">
    <property type="component" value="Chromosome"/>
</dbReference>
<keyword evidence="4 5" id="KW-0975">Bacterial flagellum</keyword>
<dbReference type="InterPro" id="IPR037058">
    <property type="entry name" value="Falgellar_hook_FlgE_sf"/>
</dbReference>
<dbReference type="InterPro" id="IPR020013">
    <property type="entry name" value="Flagellar_FlgE/F/G"/>
</dbReference>
<keyword evidence="10" id="KW-0282">Flagellum</keyword>
<dbReference type="PANTHER" id="PTHR30435:SF1">
    <property type="entry name" value="FLAGELLAR HOOK PROTEIN FLGE"/>
    <property type="match status" value="1"/>
</dbReference>
<dbReference type="GO" id="GO:0005829">
    <property type="term" value="C:cytosol"/>
    <property type="evidence" value="ECO:0007669"/>
    <property type="project" value="TreeGrafter"/>
</dbReference>
<feature type="domain" description="Flagellar hook protein FlgE/F/G-like D1" evidence="9">
    <location>
        <begin position="95"/>
        <end position="146"/>
    </location>
</feature>
<dbReference type="Pfam" id="PF06429">
    <property type="entry name" value="Flg_bbr_C"/>
    <property type="match status" value="1"/>
</dbReference>